<dbReference type="EnsemblMetazoa" id="ISCW013941-RA">
    <property type="protein sequence ID" value="ISCW013941-PA"/>
    <property type="gene ID" value="ISCW013941"/>
</dbReference>
<evidence type="ECO:0000313" key="3">
    <source>
        <dbReference type="EnsemblMetazoa" id="ISCW013941-PA"/>
    </source>
</evidence>
<name>B7QKZ3_IXOSC</name>
<dbReference type="InParanoid" id="B7QKZ3"/>
<reference evidence="2 4" key="1">
    <citation type="submission" date="2008-03" db="EMBL/GenBank/DDBJ databases">
        <title>Annotation of Ixodes scapularis.</title>
        <authorList>
            <consortium name="Ixodes scapularis Genome Project Consortium"/>
            <person name="Caler E."/>
            <person name="Hannick L.I."/>
            <person name="Bidwell S."/>
            <person name="Joardar V."/>
            <person name="Thiagarajan M."/>
            <person name="Amedeo P."/>
            <person name="Galinsky K.J."/>
            <person name="Schobel S."/>
            <person name="Inman J."/>
            <person name="Hostetler J."/>
            <person name="Miller J."/>
            <person name="Hammond M."/>
            <person name="Megy K."/>
            <person name="Lawson D."/>
            <person name="Kodira C."/>
            <person name="Sutton G."/>
            <person name="Meyer J."/>
            <person name="Hill C.A."/>
            <person name="Birren B."/>
            <person name="Nene V."/>
            <person name="Collins F."/>
            <person name="Alarcon-Chaidez F."/>
            <person name="Wikel S."/>
            <person name="Strausberg R."/>
        </authorList>
    </citation>
    <scope>NUCLEOTIDE SEQUENCE [LARGE SCALE GENOMIC DNA]</scope>
    <source>
        <strain evidence="4">Wikel</strain>
        <strain evidence="2">Wikel colony</strain>
    </source>
</reference>
<dbReference type="EMBL" id="DS962764">
    <property type="protein sequence ID" value="EEC19515.1"/>
    <property type="molecule type" value="Genomic_DNA"/>
</dbReference>
<dbReference type="EMBL" id="ABJB010342216">
    <property type="status" value="NOT_ANNOTATED_CDS"/>
    <property type="molecule type" value="Genomic_DNA"/>
</dbReference>
<sequence length="147" mass="15920">MNPRSLLLVIALCWPLESLGAPPVTRQQESLWASLQRYSPIALALSLMALPLLPLVLTGPASLAGTGQAINNLALNPGLLVKRSTERPSLLSSAPTLLDLMSRVDEVLEKYDVTEPDCRLRLACELHRDSLSPQAASVADRLVRLFG</sequence>
<dbReference type="AlphaFoldDB" id="B7QKZ3"/>
<dbReference type="PaxDb" id="6945-B7QKZ3"/>
<feature type="signal peptide" evidence="1">
    <location>
        <begin position="1"/>
        <end position="20"/>
    </location>
</feature>
<gene>
    <name evidence="2" type="ORF">IscW_ISCW013941</name>
</gene>
<keyword evidence="4" id="KW-1185">Reference proteome</keyword>
<evidence type="ECO:0000313" key="4">
    <source>
        <dbReference type="Proteomes" id="UP000001555"/>
    </source>
</evidence>
<feature type="chain" id="PRO_5014568387" evidence="1">
    <location>
        <begin position="21"/>
        <end position="147"/>
    </location>
</feature>
<dbReference type="VEuPathDB" id="VectorBase:ISCI013941"/>
<evidence type="ECO:0000313" key="2">
    <source>
        <dbReference type="EMBL" id="EEC19515.1"/>
    </source>
</evidence>
<reference evidence="3" key="2">
    <citation type="submission" date="2020-05" db="UniProtKB">
        <authorList>
            <consortium name="EnsemblMetazoa"/>
        </authorList>
    </citation>
    <scope>IDENTIFICATION</scope>
    <source>
        <strain evidence="3">wikel</strain>
    </source>
</reference>
<dbReference type="HOGENOM" id="CLU_1770145_0_0_1"/>
<keyword evidence="1" id="KW-0732">Signal</keyword>
<dbReference type="VEuPathDB" id="VectorBase:ISCW013941"/>
<protein>
    <submittedName>
        <fullName evidence="2 3">Uncharacterized protein</fullName>
    </submittedName>
</protein>
<evidence type="ECO:0000256" key="1">
    <source>
        <dbReference type="SAM" id="SignalP"/>
    </source>
</evidence>
<dbReference type="OrthoDB" id="6436512at2759"/>
<dbReference type="Proteomes" id="UP000001555">
    <property type="component" value="Unassembled WGS sequence"/>
</dbReference>
<organism>
    <name type="scientific">Ixodes scapularis</name>
    <name type="common">Black-legged tick</name>
    <name type="synonym">Deer tick</name>
    <dbReference type="NCBI Taxonomy" id="6945"/>
    <lineage>
        <taxon>Eukaryota</taxon>
        <taxon>Metazoa</taxon>
        <taxon>Ecdysozoa</taxon>
        <taxon>Arthropoda</taxon>
        <taxon>Chelicerata</taxon>
        <taxon>Arachnida</taxon>
        <taxon>Acari</taxon>
        <taxon>Parasitiformes</taxon>
        <taxon>Ixodida</taxon>
        <taxon>Ixodoidea</taxon>
        <taxon>Ixodidae</taxon>
        <taxon>Ixodinae</taxon>
        <taxon>Ixodes</taxon>
    </lineage>
</organism>
<proteinExistence type="predicted"/>
<accession>B7QKZ3</accession>
<dbReference type="VEuPathDB" id="VectorBase:ISCP_024949"/>